<keyword evidence="3" id="KW-1185">Reference proteome</keyword>
<organism evidence="2 3">
    <name type="scientific">Microbacterium trichothecenolyticum</name>
    <name type="common">Aureobacterium trichothecenolyticum</name>
    <dbReference type="NCBI Taxonomy" id="69370"/>
    <lineage>
        <taxon>Bacteria</taxon>
        <taxon>Bacillati</taxon>
        <taxon>Actinomycetota</taxon>
        <taxon>Actinomycetes</taxon>
        <taxon>Micrococcales</taxon>
        <taxon>Microbacteriaceae</taxon>
        <taxon>Microbacterium</taxon>
    </lineage>
</organism>
<dbReference type="Proteomes" id="UP001226691">
    <property type="component" value="Unassembled WGS sequence"/>
</dbReference>
<dbReference type="InterPro" id="IPR010982">
    <property type="entry name" value="Lambda_DNA-bd_dom_sf"/>
</dbReference>
<dbReference type="SUPFAM" id="SSF47413">
    <property type="entry name" value="lambda repressor-like DNA-binding domains"/>
    <property type="match status" value="1"/>
</dbReference>
<feature type="domain" description="HTH cro/C1-type" evidence="1">
    <location>
        <begin position="19"/>
        <end position="73"/>
    </location>
</feature>
<dbReference type="CDD" id="cd00093">
    <property type="entry name" value="HTH_XRE"/>
    <property type="match status" value="1"/>
</dbReference>
<gene>
    <name evidence="2" type="ORF">QE412_001670</name>
</gene>
<evidence type="ECO:0000259" key="1">
    <source>
        <dbReference type="PROSITE" id="PS50943"/>
    </source>
</evidence>
<dbReference type="EMBL" id="JAUTBF010000001">
    <property type="protein sequence ID" value="MDQ1123097.1"/>
    <property type="molecule type" value="Genomic_DNA"/>
</dbReference>
<sequence>MVRRKKTPHPFDEHLGSAIRAARRRRSVTREALARQTGIPLSNLKRREDGANETSVSELERISSVLQIPTREIVDMALIDYSAAGSVSRGSAQDGLDKLLASVSEAPRTIDAADNVTYLGHVSPGLLDAANTDERTRETD</sequence>
<dbReference type="InterPro" id="IPR001387">
    <property type="entry name" value="Cro/C1-type_HTH"/>
</dbReference>
<protein>
    <submittedName>
        <fullName evidence="2">Transcriptional regulator with XRE-family HTH domain</fullName>
    </submittedName>
</protein>
<evidence type="ECO:0000313" key="3">
    <source>
        <dbReference type="Proteomes" id="UP001226691"/>
    </source>
</evidence>
<dbReference type="SMART" id="SM00530">
    <property type="entry name" value="HTH_XRE"/>
    <property type="match status" value="1"/>
</dbReference>
<comment type="caution">
    <text evidence="2">The sequence shown here is derived from an EMBL/GenBank/DDBJ whole genome shotgun (WGS) entry which is preliminary data.</text>
</comment>
<dbReference type="RefSeq" id="WP_307482208.1">
    <property type="nucleotide sequence ID" value="NZ_JAUTBF010000001.1"/>
</dbReference>
<evidence type="ECO:0000313" key="2">
    <source>
        <dbReference type="EMBL" id="MDQ1123097.1"/>
    </source>
</evidence>
<dbReference type="Pfam" id="PF13560">
    <property type="entry name" value="HTH_31"/>
    <property type="match status" value="1"/>
</dbReference>
<reference evidence="2 3" key="1">
    <citation type="submission" date="2023-07" db="EMBL/GenBank/DDBJ databases">
        <title>Functional and genomic diversity of the sorghum phyllosphere microbiome.</title>
        <authorList>
            <person name="Shade A."/>
        </authorList>
    </citation>
    <scope>NUCLEOTIDE SEQUENCE [LARGE SCALE GENOMIC DNA]</scope>
    <source>
        <strain evidence="2 3">SORGH_AS_1207</strain>
    </source>
</reference>
<accession>A0ABU0TTW4</accession>
<proteinExistence type="predicted"/>
<dbReference type="PROSITE" id="PS50943">
    <property type="entry name" value="HTH_CROC1"/>
    <property type="match status" value="1"/>
</dbReference>
<dbReference type="Gene3D" id="1.10.260.40">
    <property type="entry name" value="lambda repressor-like DNA-binding domains"/>
    <property type="match status" value="1"/>
</dbReference>
<name>A0ABU0TTW4_MICTR</name>